<accession>R7WCW5</accession>
<dbReference type="AlphaFoldDB" id="R7WCW5"/>
<dbReference type="Gene3D" id="1.20.245.10">
    <property type="entry name" value="Lipoxygenase-1, Domain 5"/>
    <property type="match status" value="1"/>
</dbReference>
<evidence type="ECO:0000313" key="4">
    <source>
        <dbReference type="EnsemblPlants" id="EMT20466"/>
    </source>
</evidence>
<evidence type="ECO:0000256" key="3">
    <source>
        <dbReference type="ARBA" id="ARBA00023002"/>
    </source>
</evidence>
<dbReference type="EnsemblPlants" id="EMT20466">
    <property type="protein sequence ID" value="EMT20466"/>
    <property type="gene ID" value="F775_22165"/>
</dbReference>
<dbReference type="Pfam" id="PF00305">
    <property type="entry name" value="Lipoxygenase"/>
    <property type="match status" value="1"/>
</dbReference>
<name>R7WCW5_AEGTA</name>
<dbReference type="PROSITE" id="PS51393">
    <property type="entry name" value="LIPOXYGENASE_3"/>
    <property type="match status" value="1"/>
</dbReference>
<keyword evidence="2" id="KW-0223">Dioxygenase</keyword>
<reference evidence="4" key="1">
    <citation type="submission" date="2015-06" db="UniProtKB">
        <authorList>
            <consortium name="EnsemblPlants"/>
        </authorList>
    </citation>
    <scope>IDENTIFICATION</scope>
</reference>
<evidence type="ECO:0000256" key="2">
    <source>
        <dbReference type="ARBA" id="ARBA00022964"/>
    </source>
</evidence>
<dbReference type="GO" id="GO:0046872">
    <property type="term" value="F:metal ion binding"/>
    <property type="evidence" value="ECO:0007669"/>
    <property type="project" value="UniProtKB-KW"/>
</dbReference>
<protein>
    <submittedName>
        <fullName evidence="4">Lipoxygenase 2.1, chloroplastic</fullName>
    </submittedName>
</protein>
<organism evidence="4">
    <name type="scientific">Aegilops tauschii</name>
    <name type="common">Tausch's goatgrass</name>
    <name type="synonym">Aegilops squarrosa</name>
    <dbReference type="NCBI Taxonomy" id="37682"/>
    <lineage>
        <taxon>Eukaryota</taxon>
        <taxon>Viridiplantae</taxon>
        <taxon>Streptophyta</taxon>
        <taxon>Embryophyta</taxon>
        <taxon>Tracheophyta</taxon>
        <taxon>Spermatophyta</taxon>
        <taxon>Magnoliopsida</taxon>
        <taxon>Liliopsida</taxon>
        <taxon>Poales</taxon>
        <taxon>Poaceae</taxon>
        <taxon>BOP clade</taxon>
        <taxon>Pooideae</taxon>
        <taxon>Triticodae</taxon>
        <taxon>Triticeae</taxon>
        <taxon>Triticinae</taxon>
        <taxon>Aegilops</taxon>
    </lineage>
</organism>
<keyword evidence="1" id="KW-0479">Metal-binding</keyword>
<dbReference type="ExpressionAtlas" id="R7WCW5">
    <property type="expression patterns" value="baseline"/>
</dbReference>
<proteinExistence type="predicted"/>
<dbReference type="SUPFAM" id="SSF48484">
    <property type="entry name" value="Lipoxigenase"/>
    <property type="match status" value="1"/>
</dbReference>
<dbReference type="InterPro" id="IPR013819">
    <property type="entry name" value="LipOase_C"/>
</dbReference>
<sequence length="102" mass="11047">MGPNGMHAFMEAPDKVLLDTFSSQHQSALVMAILDLLSSHSSGGVLGHVPRAAWRHNGKINHAFEEITERVLRIEVQLRRSDGDPMGAKTVMGMGVPTSISI</sequence>
<keyword evidence="3" id="KW-0560">Oxidoreductase</keyword>
<evidence type="ECO:0000256" key="1">
    <source>
        <dbReference type="ARBA" id="ARBA00022723"/>
    </source>
</evidence>
<dbReference type="InterPro" id="IPR036226">
    <property type="entry name" value="LipOase_C_sf"/>
</dbReference>
<dbReference type="GO" id="GO:0016702">
    <property type="term" value="F:oxidoreductase activity, acting on single donors with incorporation of molecular oxygen, incorporation of two atoms of oxygen"/>
    <property type="evidence" value="ECO:0007669"/>
    <property type="project" value="InterPro"/>
</dbReference>
<dbReference type="PANTHER" id="PTHR11771">
    <property type="entry name" value="LIPOXYGENASE"/>
    <property type="match status" value="1"/>
</dbReference>
<dbReference type="InterPro" id="IPR000907">
    <property type="entry name" value="LipOase"/>
</dbReference>
<dbReference type="GO" id="GO:0034440">
    <property type="term" value="P:lipid oxidation"/>
    <property type="evidence" value="ECO:0007669"/>
    <property type="project" value="InterPro"/>
</dbReference>